<comment type="caution">
    <text evidence="4">The sequence shown here is derived from an EMBL/GenBank/DDBJ whole genome shotgun (WGS) entry which is preliminary data.</text>
</comment>
<evidence type="ECO:0000313" key="4">
    <source>
        <dbReference type="EMBL" id="MBS4200438.1"/>
    </source>
</evidence>
<accession>A0A942TN84</accession>
<dbReference type="InterPro" id="IPR058639">
    <property type="entry name" value="BSH_YknX-like"/>
</dbReference>
<dbReference type="Proteomes" id="UP000682713">
    <property type="component" value="Unassembled WGS sequence"/>
</dbReference>
<dbReference type="SUPFAM" id="SSF111369">
    <property type="entry name" value="HlyD-like secretion proteins"/>
    <property type="match status" value="1"/>
</dbReference>
<protein>
    <submittedName>
        <fullName evidence="4">Efflux RND transporter periplasmic adaptor subunit</fullName>
    </submittedName>
</protein>
<dbReference type="GO" id="GO:0030313">
    <property type="term" value="C:cell envelope"/>
    <property type="evidence" value="ECO:0007669"/>
    <property type="project" value="UniProtKB-SubCell"/>
</dbReference>
<dbReference type="AlphaFoldDB" id="A0A942TN84"/>
<dbReference type="InterPro" id="IPR050465">
    <property type="entry name" value="UPF0194_transport"/>
</dbReference>
<proteinExistence type="predicted"/>
<evidence type="ECO:0000259" key="3">
    <source>
        <dbReference type="Pfam" id="PF25984"/>
    </source>
</evidence>
<dbReference type="EMBL" id="JAGYPJ010000001">
    <property type="protein sequence ID" value="MBS4200438.1"/>
    <property type="molecule type" value="Genomic_DNA"/>
</dbReference>
<keyword evidence="2" id="KW-0175">Coiled coil</keyword>
<evidence type="ECO:0000256" key="1">
    <source>
        <dbReference type="ARBA" id="ARBA00004196"/>
    </source>
</evidence>
<dbReference type="PANTHER" id="PTHR32347">
    <property type="entry name" value="EFFLUX SYSTEM COMPONENT YKNX-RELATED"/>
    <property type="match status" value="1"/>
</dbReference>
<dbReference type="Gene3D" id="2.40.50.100">
    <property type="match status" value="1"/>
</dbReference>
<dbReference type="Gene3D" id="2.40.420.20">
    <property type="match status" value="1"/>
</dbReference>
<evidence type="ECO:0000313" key="5">
    <source>
        <dbReference type="Proteomes" id="UP000682713"/>
    </source>
</evidence>
<comment type="subcellular location">
    <subcellularLocation>
        <location evidence="1">Cell envelope</location>
    </subcellularLocation>
</comment>
<feature type="domain" description="YknX-like barrel-sandwich hybrid" evidence="3">
    <location>
        <begin position="82"/>
        <end position="186"/>
    </location>
</feature>
<keyword evidence="5" id="KW-1185">Reference proteome</keyword>
<dbReference type="PANTHER" id="PTHR32347:SF14">
    <property type="entry name" value="EFFLUX SYSTEM COMPONENT YKNX-RELATED"/>
    <property type="match status" value="1"/>
</dbReference>
<organism evidence="4 5">
    <name type="scientific">Lederbergia citrisecunda</name>
    <dbReference type="NCBI Taxonomy" id="2833583"/>
    <lineage>
        <taxon>Bacteria</taxon>
        <taxon>Bacillati</taxon>
        <taxon>Bacillota</taxon>
        <taxon>Bacilli</taxon>
        <taxon>Bacillales</taxon>
        <taxon>Bacillaceae</taxon>
        <taxon>Lederbergia</taxon>
    </lineage>
</organism>
<dbReference type="PROSITE" id="PS51257">
    <property type="entry name" value="PROKAR_LIPOPROTEIN"/>
    <property type="match status" value="1"/>
</dbReference>
<gene>
    <name evidence="4" type="ORF">KHA93_12430</name>
</gene>
<evidence type="ECO:0000256" key="2">
    <source>
        <dbReference type="ARBA" id="ARBA00023054"/>
    </source>
</evidence>
<dbReference type="Pfam" id="PF25984">
    <property type="entry name" value="BSH_YknX"/>
    <property type="match status" value="1"/>
</dbReference>
<name>A0A942TN84_9BACI</name>
<sequence length="349" mass="38763">MRKINKKLSSNRIKVYFLLGAFALLSIFLGGCSFLPKEEPVLAPPLVEPAQLDYETAEVKKGEIIKRVKGSGTMVPTSHHDLYYTKDGGRLKKIDVREGDLVKKGQTLAELETGNLAFEVDQAYIDLKKAQLRLQQMEANQEDKYSIEMGKLDVQSINNRLYFMNNQLAESKIVSPIDGVITFVTEIRQGQGVPAYESLFQVAETTQLQVQYAAMNANDLADVKLGMDVVTNIKGKDIKGKVVQTPKDVPADIYEKNPDLYSKSILVEVEKLPKDTKVGDIAGIEIVTAKKKDTMIIPKNGLRSTVGRNYVQVMVDNTKREVDIEVGIISSTEVEVLKGLNEGDVIILK</sequence>
<reference evidence="4 5" key="1">
    <citation type="submission" date="2021-05" db="EMBL/GenBank/DDBJ databases">
        <title>Novel Bacillus species.</title>
        <authorList>
            <person name="Liu G."/>
        </authorList>
    </citation>
    <scope>NUCLEOTIDE SEQUENCE [LARGE SCALE GENOMIC DNA]</scope>
    <source>
        <strain evidence="4 5">FJAT-49732</strain>
    </source>
</reference>
<dbReference type="RefSeq" id="WP_213111020.1">
    <property type="nucleotide sequence ID" value="NZ_JAGYPJ010000001.1"/>
</dbReference>